<dbReference type="FunFam" id="3.40.50.150:FF:000023">
    <property type="entry name" value="Ribosomal RNA small subunit methyltransferase A"/>
    <property type="match status" value="1"/>
</dbReference>
<keyword evidence="2 7" id="KW-0698">rRNA processing</keyword>
<dbReference type="PROSITE" id="PS51689">
    <property type="entry name" value="SAM_RNA_A_N6_MT"/>
    <property type="match status" value="1"/>
</dbReference>
<dbReference type="FunFam" id="1.10.8.100:FF:000001">
    <property type="entry name" value="Ribosomal RNA small subunit methyltransferase A"/>
    <property type="match status" value="1"/>
</dbReference>
<dbReference type="InterPro" id="IPR020596">
    <property type="entry name" value="rRNA_Ade_Mease_Trfase_CS"/>
</dbReference>
<dbReference type="GO" id="GO:0003723">
    <property type="term" value="F:RNA binding"/>
    <property type="evidence" value="ECO:0007669"/>
    <property type="project" value="UniProtKB-UniRule"/>
</dbReference>
<dbReference type="InterPro" id="IPR001737">
    <property type="entry name" value="KsgA/Erm"/>
</dbReference>
<name>A0A090DVP0_9BACT</name>
<feature type="binding site" evidence="7 8">
    <location>
        <position position="54"/>
    </location>
    <ligand>
        <name>S-adenosyl-L-methionine</name>
        <dbReference type="ChEBI" id="CHEBI:59789"/>
    </ligand>
</feature>
<feature type="domain" description="Ribosomal RNA adenine methylase transferase N-terminal" evidence="9">
    <location>
        <begin position="34"/>
        <end position="210"/>
    </location>
</feature>
<comment type="subcellular location">
    <subcellularLocation>
        <location evidence="7">Cytoplasm</location>
    </subcellularLocation>
</comment>
<evidence type="ECO:0000256" key="8">
    <source>
        <dbReference type="PROSITE-ProRule" id="PRU01026"/>
    </source>
</evidence>
<sequence>MPLYRPSELTAFLEKEGLHAKKALSQNFLIDGNLVKRILEDANVQEGDVILEIGPGPGVLTEALLEKNVDLYAVEKDHKFAKLLPRLTENKEGGRLTVFEEDALKFDLVSFEKSIKPKKAKLIANLPYNITTPILTHYVKAKDCFEKLVVMVQAEVADRITSKPSTKEYGSITVFLNFFSNPSFCFKVKKQSFIPAPSVDSAVIKLDLKDPPLTSVEEQEMFFQIVRGGFSQRRKMLRTSLKSLFPHVDWNQALISIGINELSRPENLSLQDFLNLYQSVKKEFPLP</sequence>
<dbReference type="Pfam" id="PF00398">
    <property type="entry name" value="RrnaAD"/>
    <property type="match status" value="1"/>
</dbReference>
<gene>
    <name evidence="7 10" type="primary">rsmA</name>
    <name evidence="7" type="synonym">ksgA</name>
    <name evidence="10" type="ORF">CSEC_0200</name>
</gene>
<dbReference type="Proteomes" id="UP000031552">
    <property type="component" value="Unassembled WGS sequence"/>
</dbReference>
<dbReference type="InterPro" id="IPR023165">
    <property type="entry name" value="rRNA_Ade_diMease-like_C"/>
</dbReference>
<feature type="binding site" evidence="7 8">
    <location>
        <position position="27"/>
    </location>
    <ligand>
        <name>S-adenosyl-L-methionine</name>
        <dbReference type="ChEBI" id="CHEBI:59789"/>
    </ligand>
</feature>
<keyword evidence="3 7" id="KW-0489">Methyltransferase</keyword>
<dbReference type="OrthoDB" id="9814755at2"/>
<evidence type="ECO:0000256" key="3">
    <source>
        <dbReference type="ARBA" id="ARBA00022603"/>
    </source>
</evidence>
<dbReference type="SMART" id="SM00650">
    <property type="entry name" value="rADc"/>
    <property type="match status" value="1"/>
</dbReference>
<dbReference type="AlphaFoldDB" id="A0A090DVP0"/>
<keyword evidence="11" id="KW-1185">Reference proteome</keyword>
<dbReference type="CDD" id="cd02440">
    <property type="entry name" value="AdoMet_MTases"/>
    <property type="match status" value="1"/>
</dbReference>
<evidence type="ECO:0000256" key="4">
    <source>
        <dbReference type="ARBA" id="ARBA00022679"/>
    </source>
</evidence>
<dbReference type="InterPro" id="IPR011530">
    <property type="entry name" value="rRNA_adenine_dimethylase"/>
</dbReference>
<evidence type="ECO:0000256" key="2">
    <source>
        <dbReference type="ARBA" id="ARBA00022552"/>
    </source>
</evidence>
<dbReference type="GO" id="GO:0052908">
    <property type="term" value="F:16S rRNA (adenine(1518)-N(6)/adenine(1519)-N(6))-dimethyltransferase activity"/>
    <property type="evidence" value="ECO:0007669"/>
    <property type="project" value="UniProtKB-EC"/>
</dbReference>
<dbReference type="eggNOG" id="COG0030">
    <property type="taxonomic scope" value="Bacteria"/>
</dbReference>
<dbReference type="Gene3D" id="1.10.8.100">
    <property type="entry name" value="Ribosomal RNA adenine dimethylase-like, domain 2"/>
    <property type="match status" value="1"/>
</dbReference>
<dbReference type="PROSITE" id="PS01131">
    <property type="entry name" value="RRNA_A_DIMETH"/>
    <property type="match status" value="1"/>
</dbReference>
<dbReference type="EMBL" id="CCEJ010000001">
    <property type="protein sequence ID" value="CDR33039.1"/>
    <property type="molecule type" value="Genomic_DNA"/>
</dbReference>
<dbReference type="EC" id="2.1.1.182" evidence="7"/>
<reference evidence="10" key="1">
    <citation type="submission" date="2013-12" db="EMBL/GenBank/DDBJ databases">
        <authorList>
            <person name="Linke B."/>
        </authorList>
    </citation>
    <scope>NUCLEOTIDE SEQUENCE [LARGE SCALE GENOMIC DNA]</scope>
    <source>
        <strain evidence="10">CRIB-18</strain>
    </source>
</reference>
<organism evidence="10 11">
    <name type="scientific">Candidatus Criblamydia sequanensis CRIB-18</name>
    <dbReference type="NCBI Taxonomy" id="1437425"/>
    <lineage>
        <taxon>Bacteria</taxon>
        <taxon>Pseudomonadati</taxon>
        <taxon>Chlamydiota</taxon>
        <taxon>Chlamydiia</taxon>
        <taxon>Parachlamydiales</taxon>
        <taxon>Candidatus Criblamydiaceae</taxon>
        <taxon>Candidatus Criblamydia</taxon>
    </lineage>
</organism>
<accession>A0A090DVP0</accession>
<dbReference type="PANTHER" id="PTHR11727:SF7">
    <property type="entry name" value="DIMETHYLADENOSINE TRANSFERASE-RELATED"/>
    <property type="match status" value="1"/>
</dbReference>
<feature type="binding site" evidence="7 8">
    <location>
        <position position="75"/>
    </location>
    <ligand>
        <name>S-adenosyl-L-methionine</name>
        <dbReference type="ChEBI" id="CHEBI:59789"/>
    </ligand>
</feature>
<evidence type="ECO:0000256" key="6">
    <source>
        <dbReference type="ARBA" id="ARBA00022884"/>
    </source>
</evidence>
<feature type="binding site" evidence="7 8">
    <location>
        <position position="29"/>
    </location>
    <ligand>
        <name>S-adenosyl-L-methionine</name>
        <dbReference type="ChEBI" id="CHEBI:59789"/>
    </ligand>
</feature>
<keyword evidence="6 7" id="KW-0694">RNA-binding</keyword>
<dbReference type="Gene3D" id="3.40.50.150">
    <property type="entry name" value="Vaccinia Virus protein VP39"/>
    <property type="match status" value="1"/>
</dbReference>
<evidence type="ECO:0000256" key="1">
    <source>
        <dbReference type="ARBA" id="ARBA00022490"/>
    </source>
</evidence>
<evidence type="ECO:0000256" key="7">
    <source>
        <dbReference type="HAMAP-Rule" id="MF_00607"/>
    </source>
</evidence>
<evidence type="ECO:0000313" key="11">
    <source>
        <dbReference type="Proteomes" id="UP000031552"/>
    </source>
</evidence>
<dbReference type="InterPro" id="IPR029063">
    <property type="entry name" value="SAM-dependent_MTases_sf"/>
</dbReference>
<evidence type="ECO:0000256" key="5">
    <source>
        <dbReference type="ARBA" id="ARBA00022691"/>
    </source>
</evidence>
<comment type="catalytic activity">
    <reaction evidence="7">
        <text>adenosine(1518)/adenosine(1519) in 16S rRNA + 4 S-adenosyl-L-methionine = N(6)-dimethyladenosine(1518)/N(6)-dimethyladenosine(1519) in 16S rRNA + 4 S-adenosyl-L-homocysteine + 4 H(+)</text>
        <dbReference type="Rhea" id="RHEA:19609"/>
        <dbReference type="Rhea" id="RHEA-COMP:10232"/>
        <dbReference type="Rhea" id="RHEA-COMP:10233"/>
        <dbReference type="ChEBI" id="CHEBI:15378"/>
        <dbReference type="ChEBI" id="CHEBI:57856"/>
        <dbReference type="ChEBI" id="CHEBI:59789"/>
        <dbReference type="ChEBI" id="CHEBI:74411"/>
        <dbReference type="ChEBI" id="CHEBI:74493"/>
        <dbReference type="EC" id="2.1.1.182"/>
    </reaction>
</comment>
<dbReference type="NCBIfam" id="TIGR00755">
    <property type="entry name" value="ksgA"/>
    <property type="match status" value="1"/>
</dbReference>
<evidence type="ECO:0000259" key="9">
    <source>
        <dbReference type="SMART" id="SM00650"/>
    </source>
</evidence>
<keyword evidence="5 7" id="KW-0949">S-adenosyl-L-methionine</keyword>
<protein>
    <recommendedName>
        <fullName evidence="7">Ribosomal RNA small subunit methyltransferase A</fullName>
        <ecNumber evidence="7">2.1.1.182</ecNumber>
    </recommendedName>
    <alternativeName>
        <fullName evidence="7">16S rRNA (adenine(1518)-N(6)/adenine(1519)-N(6))-dimethyltransferase</fullName>
    </alternativeName>
    <alternativeName>
        <fullName evidence="7">16S rRNA dimethyladenosine transferase</fullName>
    </alternativeName>
    <alternativeName>
        <fullName evidence="7">16S rRNA dimethylase</fullName>
    </alternativeName>
    <alternativeName>
        <fullName evidence="7">S-adenosylmethionine-6-N', N'-adenosyl(rRNA) dimethyltransferase</fullName>
    </alternativeName>
</protein>
<keyword evidence="4 7" id="KW-0808">Transferase</keyword>
<feature type="binding site" evidence="7 8">
    <location>
        <position position="125"/>
    </location>
    <ligand>
        <name>S-adenosyl-L-methionine</name>
        <dbReference type="ChEBI" id="CHEBI:59789"/>
    </ligand>
</feature>
<dbReference type="InterPro" id="IPR020598">
    <property type="entry name" value="rRNA_Ade_methylase_Trfase_N"/>
</dbReference>
<reference evidence="10" key="2">
    <citation type="submission" date="2014-09" db="EMBL/GenBank/DDBJ databases">
        <title>Criblamydia sequanensis harbors a mega-plasmid encoding arsenite resistance.</title>
        <authorList>
            <person name="Bertelli C."/>
            <person name="Goesmann A."/>
            <person name="Greub G."/>
        </authorList>
    </citation>
    <scope>NUCLEOTIDE SEQUENCE [LARGE SCALE GENOMIC DNA]</scope>
    <source>
        <strain evidence="10">CRIB-18</strain>
    </source>
</reference>
<dbReference type="RefSeq" id="WP_041016536.1">
    <property type="nucleotide sequence ID" value="NZ_CCEJ010000001.1"/>
</dbReference>
<comment type="caution">
    <text evidence="10">The sequence shown here is derived from an EMBL/GenBank/DDBJ whole genome shotgun (WGS) entry which is preliminary data.</text>
</comment>
<dbReference type="GO" id="GO:0005829">
    <property type="term" value="C:cytosol"/>
    <property type="evidence" value="ECO:0007669"/>
    <property type="project" value="TreeGrafter"/>
</dbReference>
<dbReference type="PANTHER" id="PTHR11727">
    <property type="entry name" value="DIMETHYLADENOSINE TRANSFERASE"/>
    <property type="match status" value="1"/>
</dbReference>
<comment type="similarity">
    <text evidence="7">Belongs to the class I-like SAM-binding methyltransferase superfamily. rRNA adenine N(6)-methyltransferase family. RsmA subfamily.</text>
</comment>
<keyword evidence="1 7" id="KW-0963">Cytoplasm</keyword>
<evidence type="ECO:0000313" key="10">
    <source>
        <dbReference type="EMBL" id="CDR33039.1"/>
    </source>
</evidence>
<feature type="binding site" evidence="7 8">
    <location>
        <position position="102"/>
    </location>
    <ligand>
        <name>S-adenosyl-L-methionine</name>
        <dbReference type="ChEBI" id="CHEBI:59789"/>
    </ligand>
</feature>
<dbReference type="HAMAP" id="MF_00607">
    <property type="entry name" value="16SrRNA_methyltr_A"/>
    <property type="match status" value="1"/>
</dbReference>
<comment type="function">
    <text evidence="7">Specifically dimethylates two adjacent adenosines (A1518 and A1519) in the loop of a conserved hairpin near the 3'-end of 16S rRNA in the 30S particle. May play a critical role in biogenesis of 30S subunits.</text>
</comment>
<proteinExistence type="inferred from homology"/>
<dbReference type="SUPFAM" id="SSF53335">
    <property type="entry name" value="S-adenosyl-L-methionine-dependent methyltransferases"/>
    <property type="match status" value="1"/>
</dbReference>
<dbReference type="STRING" id="1437425.CSEC_0200"/>